<name>A0A2S0NAE9_9HYPH</name>
<protein>
    <submittedName>
        <fullName evidence="1">Uncharacterized protein</fullName>
    </submittedName>
</protein>
<sequence length="84" mass="10011">MKYLTARVRPEKVYLGYDDDNKIVTEKMPNTEFVEKVIRIDRILSFTETYIFIECPHETVQTWEYEGSLEDMKTRLRSAGMLID</sequence>
<organism evidence="1 2">
    <name type="scientific">Phreatobacter cathodiphilus</name>
    <dbReference type="NCBI Taxonomy" id="1868589"/>
    <lineage>
        <taxon>Bacteria</taxon>
        <taxon>Pseudomonadati</taxon>
        <taxon>Pseudomonadota</taxon>
        <taxon>Alphaproteobacteria</taxon>
        <taxon>Hyphomicrobiales</taxon>
        <taxon>Phreatobacteraceae</taxon>
        <taxon>Phreatobacter</taxon>
    </lineage>
</organism>
<evidence type="ECO:0000313" key="1">
    <source>
        <dbReference type="EMBL" id="AVO45144.1"/>
    </source>
</evidence>
<reference evidence="1 2" key="1">
    <citation type="submission" date="2018-03" db="EMBL/GenBank/DDBJ databases">
        <title>Genome sequencing of Phreatobacter sp.</title>
        <authorList>
            <person name="Kim S.-J."/>
            <person name="Heo J."/>
            <person name="Kwon S.-W."/>
        </authorList>
    </citation>
    <scope>NUCLEOTIDE SEQUENCE [LARGE SCALE GENOMIC DNA]</scope>
    <source>
        <strain evidence="1 2">S-12</strain>
    </source>
</reference>
<dbReference type="OrthoDB" id="1202469at2"/>
<keyword evidence="2" id="KW-1185">Reference proteome</keyword>
<dbReference type="RefSeq" id="WP_106748485.1">
    <property type="nucleotide sequence ID" value="NZ_CP027668.1"/>
</dbReference>
<dbReference type="Proteomes" id="UP000237889">
    <property type="component" value="Chromosome"/>
</dbReference>
<gene>
    <name evidence="1" type="ORF">C6569_08755</name>
</gene>
<dbReference type="EMBL" id="CP027668">
    <property type="protein sequence ID" value="AVO45144.1"/>
    <property type="molecule type" value="Genomic_DNA"/>
</dbReference>
<accession>A0A2S0NAE9</accession>
<dbReference type="KEGG" id="phr:C6569_08755"/>
<dbReference type="AlphaFoldDB" id="A0A2S0NAE9"/>
<proteinExistence type="predicted"/>
<evidence type="ECO:0000313" key="2">
    <source>
        <dbReference type="Proteomes" id="UP000237889"/>
    </source>
</evidence>